<keyword evidence="1" id="KW-1185">Reference proteome</keyword>
<accession>A0A1I8A9T8</accession>
<evidence type="ECO:0000313" key="1">
    <source>
        <dbReference type="Proteomes" id="UP000095287"/>
    </source>
</evidence>
<dbReference type="AlphaFoldDB" id="A0A1I8A9T8"/>
<proteinExistence type="predicted"/>
<evidence type="ECO:0000313" key="2">
    <source>
        <dbReference type="WBParaSite" id="L893_g3549.t1"/>
    </source>
</evidence>
<sequence length="67" mass="7746">MQSAVVSRDVIDSKDARDQMSPDLICLPEIKFLTIFSTPIHRLRLGRHQKISRFKRFAKPLLHANMA</sequence>
<protein>
    <submittedName>
        <fullName evidence="2">CN hydrolase domain-containing protein</fullName>
    </submittedName>
</protein>
<organism evidence="1 2">
    <name type="scientific">Steinernema glaseri</name>
    <dbReference type="NCBI Taxonomy" id="37863"/>
    <lineage>
        <taxon>Eukaryota</taxon>
        <taxon>Metazoa</taxon>
        <taxon>Ecdysozoa</taxon>
        <taxon>Nematoda</taxon>
        <taxon>Chromadorea</taxon>
        <taxon>Rhabditida</taxon>
        <taxon>Tylenchina</taxon>
        <taxon>Panagrolaimomorpha</taxon>
        <taxon>Strongyloidoidea</taxon>
        <taxon>Steinernematidae</taxon>
        <taxon>Steinernema</taxon>
    </lineage>
</organism>
<dbReference type="WBParaSite" id="L893_g3549.t1">
    <property type="protein sequence ID" value="L893_g3549.t1"/>
    <property type="gene ID" value="L893_g3549"/>
</dbReference>
<reference evidence="2" key="1">
    <citation type="submission" date="2016-11" db="UniProtKB">
        <authorList>
            <consortium name="WormBaseParasite"/>
        </authorList>
    </citation>
    <scope>IDENTIFICATION</scope>
</reference>
<name>A0A1I8A9T8_9BILA</name>
<dbReference type="Proteomes" id="UP000095287">
    <property type="component" value="Unplaced"/>
</dbReference>